<dbReference type="WBParaSite" id="SMUV_0000044201-mRNA-1">
    <property type="protein sequence ID" value="SMUV_0000044201-mRNA-1"/>
    <property type="gene ID" value="SMUV_0000044201"/>
</dbReference>
<evidence type="ECO:0000313" key="4">
    <source>
        <dbReference type="Proteomes" id="UP000046393"/>
    </source>
</evidence>
<dbReference type="Gene3D" id="3.30.160.60">
    <property type="entry name" value="Classic Zinc Finger"/>
    <property type="match status" value="1"/>
</dbReference>
<keyword evidence="1" id="KW-0863">Zinc-finger</keyword>
<organism evidence="4 5">
    <name type="scientific">Syphacia muris</name>
    <dbReference type="NCBI Taxonomy" id="451379"/>
    <lineage>
        <taxon>Eukaryota</taxon>
        <taxon>Metazoa</taxon>
        <taxon>Ecdysozoa</taxon>
        <taxon>Nematoda</taxon>
        <taxon>Chromadorea</taxon>
        <taxon>Rhabditida</taxon>
        <taxon>Spirurina</taxon>
        <taxon>Oxyuridomorpha</taxon>
        <taxon>Oxyuroidea</taxon>
        <taxon>Oxyuridae</taxon>
        <taxon>Syphacia</taxon>
    </lineage>
</organism>
<proteinExistence type="predicted"/>
<keyword evidence="4" id="KW-1185">Reference proteome</keyword>
<keyword evidence="1" id="KW-0862">Zinc</keyword>
<protein>
    <submittedName>
        <fullName evidence="5">C2H2-type domain-containing protein</fullName>
    </submittedName>
</protein>
<dbReference type="GO" id="GO:0008270">
    <property type="term" value="F:zinc ion binding"/>
    <property type="evidence" value="ECO:0007669"/>
    <property type="project" value="UniProtKB-KW"/>
</dbReference>
<accession>A0A0N5A8N6</accession>
<dbReference type="InterPro" id="IPR013087">
    <property type="entry name" value="Znf_C2H2_type"/>
</dbReference>
<feature type="compositionally biased region" description="Polar residues" evidence="2">
    <location>
        <begin position="245"/>
        <end position="265"/>
    </location>
</feature>
<dbReference type="STRING" id="451379.A0A0N5A8N6"/>
<reference evidence="5" key="1">
    <citation type="submission" date="2017-02" db="UniProtKB">
        <authorList>
            <consortium name="WormBaseParasite"/>
        </authorList>
    </citation>
    <scope>IDENTIFICATION</scope>
</reference>
<feature type="region of interest" description="Disordered" evidence="2">
    <location>
        <begin position="127"/>
        <end position="152"/>
    </location>
</feature>
<feature type="domain" description="C2H2-type" evidence="3">
    <location>
        <begin position="404"/>
        <end position="434"/>
    </location>
</feature>
<name>A0A0N5A8N6_9BILA</name>
<sequence length="555" mass="61907">MRASVAVLYSQEYLPIAALIKWQKLYEMATPLSSTAASLATSAPSVLSVTTTSPLTAATVMRPSSLSTSLQLAIASSDANNHQLSNSPFLIFPVTESMTITTDYKKSLKSIVDDEIVLPLPKSDSQMGGVSPVSVDSGFESSFPSSPESSLGENRNLLLQKTDDHSVGENVYNCKLNIQKDRRSLISPAAFTSKMAASPDTGSDLPDVIMLSSNQHSNASVRDECNDSLQKLDIDISTLSAAKSLNSTPNTQSVNEQEKLTANQTSSSSNSVYSSGTKTESEFCEYPSTSVASSSSCTPSVAQSVSDDTEDAEFFCRWDNCGQQFCSELELFDHVMKGHFECLHPLEDANSLKRLKAGAKCRTKNLICKWDNCDMGLSRGDLTKQFLWLKEHFFTRHFRKAKPYCCLFEGCSARFSFKRALEDHLRTGHDKMKRTDSGRRKKTKVESCLEWTPLPYYPPSEKNDFLDKATIEFMVMQLRKCEMMQHPQFVSRPPPGPRGGAAYRKRKRILTWDIVPLEDYYKQEIERKRNEIANGVPQVGEYASNEWKKIFSKIL</sequence>
<evidence type="ECO:0000259" key="3">
    <source>
        <dbReference type="PROSITE" id="PS50157"/>
    </source>
</evidence>
<feature type="region of interest" description="Disordered" evidence="2">
    <location>
        <begin position="245"/>
        <end position="274"/>
    </location>
</feature>
<dbReference type="AlphaFoldDB" id="A0A0N5A8N6"/>
<feature type="compositionally biased region" description="Low complexity" evidence="2">
    <location>
        <begin position="139"/>
        <end position="150"/>
    </location>
</feature>
<dbReference type="Proteomes" id="UP000046393">
    <property type="component" value="Unplaced"/>
</dbReference>
<evidence type="ECO:0000313" key="5">
    <source>
        <dbReference type="WBParaSite" id="SMUV_0000044201-mRNA-1"/>
    </source>
</evidence>
<keyword evidence="1" id="KW-0479">Metal-binding</keyword>
<dbReference type="PROSITE" id="PS00028">
    <property type="entry name" value="ZINC_FINGER_C2H2_1"/>
    <property type="match status" value="2"/>
</dbReference>
<dbReference type="SMART" id="SM00355">
    <property type="entry name" value="ZnF_C2H2"/>
    <property type="match status" value="3"/>
</dbReference>
<dbReference type="PROSITE" id="PS50157">
    <property type="entry name" value="ZINC_FINGER_C2H2_2"/>
    <property type="match status" value="1"/>
</dbReference>
<evidence type="ECO:0000256" key="1">
    <source>
        <dbReference type="PROSITE-ProRule" id="PRU00042"/>
    </source>
</evidence>
<evidence type="ECO:0000256" key="2">
    <source>
        <dbReference type="SAM" id="MobiDB-lite"/>
    </source>
</evidence>